<dbReference type="AlphaFoldDB" id="A0A2U9C3G3"/>
<proteinExistence type="predicted"/>
<organism evidence="1 2">
    <name type="scientific">Scophthalmus maximus</name>
    <name type="common">Turbot</name>
    <name type="synonym">Psetta maxima</name>
    <dbReference type="NCBI Taxonomy" id="52904"/>
    <lineage>
        <taxon>Eukaryota</taxon>
        <taxon>Metazoa</taxon>
        <taxon>Chordata</taxon>
        <taxon>Craniata</taxon>
        <taxon>Vertebrata</taxon>
        <taxon>Euteleostomi</taxon>
        <taxon>Actinopterygii</taxon>
        <taxon>Neopterygii</taxon>
        <taxon>Teleostei</taxon>
        <taxon>Neoteleostei</taxon>
        <taxon>Acanthomorphata</taxon>
        <taxon>Carangaria</taxon>
        <taxon>Pleuronectiformes</taxon>
        <taxon>Pleuronectoidei</taxon>
        <taxon>Scophthalmidae</taxon>
        <taxon>Scophthalmus</taxon>
    </lineage>
</organism>
<dbReference type="Proteomes" id="UP000246464">
    <property type="component" value="Chromosome 11"/>
</dbReference>
<gene>
    <name evidence="1" type="ORF">SMAX5B_014801</name>
</gene>
<evidence type="ECO:0000313" key="1">
    <source>
        <dbReference type="EMBL" id="AWP09582.1"/>
    </source>
</evidence>
<reference evidence="1 2" key="1">
    <citation type="submission" date="2017-12" db="EMBL/GenBank/DDBJ databases">
        <title>Integrating genomic resources of turbot (Scophthalmus maximus) in depth evaluation of genetic and physical mapping variation across individuals.</title>
        <authorList>
            <person name="Martinez P."/>
        </authorList>
    </citation>
    <scope>NUCLEOTIDE SEQUENCE [LARGE SCALE GENOMIC DNA]</scope>
</reference>
<keyword evidence="2" id="KW-1185">Reference proteome</keyword>
<evidence type="ECO:0000313" key="2">
    <source>
        <dbReference type="Proteomes" id="UP000246464"/>
    </source>
</evidence>
<accession>A0A2U9C3G3</accession>
<protein>
    <submittedName>
        <fullName evidence="1">Uncharacterized protein</fullName>
    </submittedName>
</protein>
<name>A0A2U9C3G3_SCOMX</name>
<dbReference type="EMBL" id="CP026253">
    <property type="protein sequence ID" value="AWP09582.1"/>
    <property type="molecule type" value="Genomic_DNA"/>
</dbReference>
<sequence>MKIAPALSLDSYCDADSEVVTRSAHCTRPRTMTQSESVTVSCTGCVNVPSVSAHTVKLCEVACVSMHQHRKTFTAHDKKSQSENL</sequence>